<name>A0A1M6CWU8_9FLAO</name>
<dbReference type="STRING" id="1118202.SAMN05443429_10334"/>
<dbReference type="EMBL" id="FQYI01000003">
    <property type="protein sequence ID" value="SHI65321.1"/>
    <property type="molecule type" value="Genomic_DNA"/>
</dbReference>
<keyword evidence="3" id="KW-1185">Reference proteome</keyword>
<dbReference type="AlphaFoldDB" id="A0A1M6CWU8"/>
<evidence type="ECO:0000313" key="2">
    <source>
        <dbReference type="EMBL" id="SHI65321.1"/>
    </source>
</evidence>
<gene>
    <name evidence="2" type="ORF">SAMN05443429_10334</name>
</gene>
<evidence type="ECO:0000256" key="1">
    <source>
        <dbReference type="SAM" id="Coils"/>
    </source>
</evidence>
<feature type="coiled-coil region" evidence="1">
    <location>
        <begin position="189"/>
        <end position="216"/>
    </location>
</feature>
<dbReference type="Proteomes" id="UP000184335">
    <property type="component" value="Unassembled WGS sequence"/>
</dbReference>
<dbReference type="OrthoDB" id="1234857at2"/>
<accession>A0A1M6CWU8</accession>
<sequence>MSNYKTMSFFNDLLDKRGISANSVKSIQQIIISEKEFTTLSIHIKKTPYLARLDPRDASLYYAFWWRYLYSGGTPSKEKIYESLELNTDYGAEDFYKHARKGAEKIGIAWIRRQNKLYFRTLLSQGGLPLNHIKSGNNYDSYTRFLLKLQRKNPDSEADIESDYFLVKLLPKSMRNEYVYRSSLDLIKSINSDERYDNLEENLRTLLRNNIQNQNEKRTRKTSLKADWILKKQEDTYIVLLATNEPGSMDAKSFKNLSRELKNMDDHLANHYNLFVGDYLLCSFYKNIGGKYSLTWSNSTMVRWNNEDILPEVFLMDSKGNSYRVDNLITHLPSTSQPNYWGKRSEDEYILEKSTKTAWEEALLTFPEGFSSEKEQTEIIINGQKLQAIEVEDSETLIYNETGETKEFKTNAQTFDFQIITDILPQEIIKSNLHVVKNTISHIYVFKKGGDENEVDDDDDEKTFEASKIEYSKDKINWITRKRKEFLPYGLLYLRIHFGNMMEEAVVFNIGNLEIQNQDATTDSATISFHASADFSIEPKPNELWDIEEINNGEFKISLTNRLKSPRTLRFALKSREDNRALFIEIAPPFEGIQVIDNENNIVNQRSELNISDLHGCRLVNRKNGKVSVRMSNTCNGEIKIIRECAKGNIPIIDYLNDFRRLFSISDLMDDDCKILFEIRENHRNNLRRTASFNIGRYNNRLEQSCENDETLLRFERESEADLIAIPLDCSASQIDTISLEKTDGIFRFPDNLPSDKFLVVESNENAQSTLLPIFVTTDPDNVPTDEHDRLERISSYADELSKSEIDSEAWYKFNIYFTTCDYYKLPFAAFDILRTVAINPKVAARAFFFLNEKLRAYQNAEEFHNQLRKLEEDTGFLFHWVPEKEWISAAGWASVEISAVLPFLKESTKVEINNMCYDIFTQSNMQHLMPTPANLQGLRQRLGNQVLNEIPKTYWYLEEVDTLIHKADDHEKIRLLLEAPIAAALSIKDKNRKIWENSIDGFKIRRNYLYAREMDKNWYNQILLYSINKLQ</sequence>
<organism evidence="2 3">
    <name type="scientific">Cruoricaptor ignavus</name>
    <dbReference type="NCBI Taxonomy" id="1118202"/>
    <lineage>
        <taxon>Bacteria</taxon>
        <taxon>Pseudomonadati</taxon>
        <taxon>Bacteroidota</taxon>
        <taxon>Flavobacteriia</taxon>
        <taxon>Flavobacteriales</taxon>
        <taxon>Weeksellaceae</taxon>
        <taxon>Cruoricaptor</taxon>
    </lineage>
</organism>
<proteinExistence type="predicted"/>
<keyword evidence="1" id="KW-0175">Coiled coil</keyword>
<evidence type="ECO:0000313" key="3">
    <source>
        <dbReference type="Proteomes" id="UP000184335"/>
    </source>
</evidence>
<reference evidence="2 3" key="1">
    <citation type="submission" date="2016-11" db="EMBL/GenBank/DDBJ databases">
        <authorList>
            <person name="Jaros S."/>
            <person name="Januszkiewicz K."/>
            <person name="Wedrychowicz H."/>
        </authorList>
    </citation>
    <scope>NUCLEOTIDE SEQUENCE [LARGE SCALE GENOMIC DNA]</scope>
    <source>
        <strain evidence="2 3">DSM 25479</strain>
    </source>
</reference>
<protein>
    <submittedName>
        <fullName evidence="2">Uncharacterized protein</fullName>
    </submittedName>
</protein>
<dbReference type="RefSeq" id="WP_159430226.1">
    <property type="nucleotide sequence ID" value="NZ_FQYI01000003.1"/>
</dbReference>